<comment type="caution">
    <text evidence="2">The sequence shown here is derived from an EMBL/GenBank/DDBJ whole genome shotgun (WGS) entry which is preliminary data.</text>
</comment>
<sequence>MIICPVAVLVQWKREAQKWYPSFRVEILHDSAQIPANRKRRAESDESDYETEESLDSDHERASTKNTNKWDFLIEFAVPNSVGGYANATPLHVSTAYRVIIFDPDWNPSTDMQAREHAWRIWSKCQTKDVTVSRGTRSSAFKPSRSKGKEKEKADQKVTEMDQETNVLQSLFDAHGIHSAMNHDEMMNAQDQMKRRK</sequence>
<dbReference type="InterPro" id="IPR050496">
    <property type="entry name" value="SNF2_RAD54_helicase_repair"/>
</dbReference>
<dbReference type="OrthoDB" id="448448at2759"/>
<feature type="region of interest" description="Disordered" evidence="1">
    <location>
        <begin position="35"/>
        <end position="62"/>
    </location>
</feature>
<evidence type="ECO:0000256" key="1">
    <source>
        <dbReference type="SAM" id="MobiDB-lite"/>
    </source>
</evidence>
<dbReference type="GO" id="GO:0006283">
    <property type="term" value="P:transcription-coupled nucleotide-excision repair"/>
    <property type="evidence" value="ECO:0007669"/>
    <property type="project" value="TreeGrafter"/>
</dbReference>
<evidence type="ECO:0000313" key="3">
    <source>
        <dbReference type="Proteomes" id="UP000554482"/>
    </source>
</evidence>
<feature type="compositionally biased region" description="Acidic residues" evidence="1">
    <location>
        <begin position="45"/>
        <end position="55"/>
    </location>
</feature>
<dbReference type="Gene3D" id="3.40.50.300">
    <property type="entry name" value="P-loop containing nucleotide triphosphate hydrolases"/>
    <property type="match status" value="1"/>
</dbReference>
<dbReference type="Gene3D" id="3.40.50.10810">
    <property type="entry name" value="Tandem AAA-ATPase domain"/>
    <property type="match status" value="1"/>
</dbReference>
<feature type="compositionally biased region" description="Polar residues" evidence="1">
    <location>
        <begin position="132"/>
        <end position="141"/>
    </location>
</feature>
<accession>A0A7J6V2C1</accession>
<evidence type="ECO:0000313" key="2">
    <source>
        <dbReference type="EMBL" id="KAF5178522.1"/>
    </source>
</evidence>
<reference evidence="2 3" key="1">
    <citation type="submission" date="2020-06" db="EMBL/GenBank/DDBJ databases">
        <title>Transcriptomic and genomic resources for Thalictrum thalictroides and T. hernandezii: Facilitating candidate gene discovery in an emerging model plant lineage.</title>
        <authorList>
            <person name="Arias T."/>
            <person name="Riano-Pachon D.M."/>
            <person name="Di Stilio V.S."/>
        </authorList>
    </citation>
    <scope>NUCLEOTIDE SEQUENCE [LARGE SCALE GENOMIC DNA]</scope>
    <source>
        <strain evidence="3">cv. WT478/WT964</strain>
        <tissue evidence="2">Leaves</tissue>
    </source>
</reference>
<proteinExistence type="predicted"/>
<dbReference type="GO" id="GO:0005634">
    <property type="term" value="C:nucleus"/>
    <property type="evidence" value="ECO:0007669"/>
    <property type="project" value="TreeGrafter"/>
</dbReference>
<dbReference type="EMBL" id="JABWDY010039962">
    <property type="protein sequence ID" value="KAF5178522.1"/>
    <property type="molecule type" value="Genomic_DNA"/>
</dbReference>
<dbReference type="InterPro" id="IPR038718">
    <property type="entry name" value="SNF2-like_sf"/>
</dbReference>
<organism evidence="2 3">
    <name type="scientific">Thalictrum thalictroides</name>
    <name type="common">Rue-anemone</name>
    <name type="synonym">Anemone thalictroides</name>
    <dbReference type="NCBI Taxonomy" id="46969"/>
    <lineage>
        <taxon>Eukaryota</taxon>
        <taxon>Viridiplantae</taxon>
        <taxon>Streptophyta</taxon>
        <taxon>Embryophyta</taxon>
        <taxon>Tracheophyta</taxon>
        <taxon>Spermatophyta</taxon>
        <taxon>Magnoliopsida</taxon>
        <taxon>Ranunculales</taxon>
        <taxon>Ranunculaceae</taxon>
        <taxon>Thalictroideae</taxon>
        <taxon>Thalictrum</taxon>
    </lineage>
</organism>
<dbReference type="AlphaFoldDB" id="A0A7J6V2C1"/>
<gene>
    <name evidence="2" type="ORF">FRX31_031888</name>
</gene>
<keyword evidence="3" id="KW-1185">Reference proteome</keyword>
<dbReference type="InterPro" id="IPR027417">
    <property type="entry name" value="P-loop_NTPase"/>
</dbReference>
<dbReference type="GO" id="GO:0008094">
    <property type="term" value="F:ATP-dependent activity, acting on DNA"/>
    <property type="evidence" value="ECO:0007669"/>
    <property type="project" value="TreeGrafter"/>
</dbReference>
<dbReference type="PANTHER" id="PTHR45629:SF7">
    <property type="entry name" value="DNA EXCISION REPAIR PROTEIN ERCC-6-RELATED"/>
    <property type="match status" value="1"/>
</dbReference>
<dbReference type="Proteomes" id="UP000554482">
    <property type="component" value="Unassembled WGS sequence"/>
</dbReference>
<feature type="compositionally biased region" description="Basic and acidic residues" evidence="1">
    <location>
        <begin position="147"/>
        <end position="160"/>
    </location>
</feature>
<feature type="region of interest" description="Disordered" evidence="1">
    <location>
        <begin position="132"/>
        <end position="161"/>
    </location>
</feature>
<protein>
    <submittedName>
        <fullName evidence="2">Chromatin remodeling</fullName>
    </submittedName>
</protein>
<name>A0A7J6V2C1_THATH</name>
<dbReference type="PANTHER" id="PTHR45629">
    <property type="entry name" value="SNF2/RAD54 FAMILY MEMBER"/>
    <property type="match status" value="1"/>
</dbReference>